<sequence length="167" mass="19173">MEARLAKVWIVGLQYNDCKIKTGEQKYDFTIPSEDGSNIPAHALFTLRNGGGKGVFLQSIFQPLDPLTSWKNDKNKVIHFFHNSLGKPVKYTLHIVEEWQVSDTKKMMIGISICPKANRHEYAIGKDLLIELEYILFSKIYSLSSDFDIFQLPLWDKHSQKSVPLTE</sequence>
<dbReference type="Proteomes" id="UP000277999">
    <property type="component" value="Unassembled WGS sequence"/>
</dbReference>
<comment type="caution">
    <text evidence="1">The sequence shown here is derived from an EMBL/GenBank/DDBJ whole genome shotgun (WGS) entry which is preliminary data.</text>
</comment>
<dbReference type="RefSeq" id="WP_122060099.1">
    <property type="nucleotide sequence ID" value="NZ_RFAQ01000109.1"/>
</dbReference>
<gene>
    <name evidence="1" type="ORF">D9O40_18315</name>
</gene>
<evidence type="ECO:0000313" key="1">
    <source>
        <dbReference type="EMBL" id="RMC93033.1"/>
    </source>
</evidence>
<name>A0A3M0S3Y5_9CLOT</name>
<organism evidence="1 2">
    <name type="scientific">Clostridium autoethanogenum</name>
    <dbReference type="NCBI Taxonomy" id="84023"/>
    <lineage>
        <taxon>Bacteria</taxon>
        <taxon>Bacillati</taxon>
        <taxon>Bacillota</taxon>
        <taxon>Clostridia</taxon>
        <taxon>Eubacteriales</taxon>
        <taxon>Clostridiaceae</taxon>
        <taxon>Clostridium</taxon>
    </lineage>
</organism>
<proteinExistence type="predicted"/>
<dbReference type="AlphaFoldDB" id="A0A3M0S3Y5"/>
<accession>A0A3M0S3Y5</accession>
<evidence type="ECO:0000313" key="2">
    <source>
        <dbReference type="Proteomes" id="UP000277999"/>
    </source>
</evidence>
<protein>
    <submittedName>
        <fullName evidence="1">Uncharacterized protein</fullName>
    </submittedName>
</protein>
<reference evidence="1 2" key="1">
    <citation type="submission" date="2018-10" db="EMBL/GenBank/DDBJ databases">
        <title>Genome-centric metagenomics revealed C2 chemical producing, CO utilizing Clostridium with novel acetogenic gene cluster.</title>
        <authorList>
            <person name="Kang H."/>
            <person name="Park B."/>
            <person name="Choi I.G."/>
            <person name="Chang I.S."/>
        </authorList>
    </citation>
    <scope>NUCLEOTIDE SEQUENCE [LARGE SCALE GENOMIC DNA]</scope>
    <source>
        <strain evidence="1 2">H21-9</strain>
    </source>
</reference>
<dbReference type="EMBL" id="RFAQ01000109">
    <property type="protein sequence ID" value="RMC93033.1"/>
    <property type="molecule type" value="Genomic_DNA"/>
</dbReference>